<accession>A0A345VHJ6</accession>
<dbReference type="InterPro" id="IPR006059">
    <property type="entry name" value="SBP"/>
</dbReference>
<dbReference type="Pfam" id="PF01547">
    <property type="entry name" value="SBP_bac_1"/>
    <property type="match status" value="1"/>
</dbReference>
<evidence type="ECO:0000256" key="3">
    <source>
        <dbReference type="ARBA" id="ARBA00023136"/>
    </source>
</evidence>
<feature type="signal peptide" evidence="6">
    <location>
        <begin position="1"/>
        <end position="22"/>
    </location>
</feature>
<gene>
    <name evidence="7" type="primary">msmE</name>
    <name evidence="7" type="ORF">Sp14A_02440</name>
</gene>
<sequence length="419" mass="46730">MKWYQKMGIAASLFLAGLILTACDNKSSTSADGKVTIEYFNQKKEMSKTIQEIAKDFEKENPKIHVDVVDVPNAGEVLKTRVLAGDIPDVANLYPQSMELQEWGKAGYFEDLTDKPYLDNLVDGYAEKYAIDGKIYNVPLSANMYGFYFNKTAFDKLGYNVPETWDDMEDLVDQMIKDGQTPFAIAGGEGWTLNGYHQLAIATVTGGFEQANDYLRFSKPNSISIKDKILKEDMKRLDLLRKKGALQTNWQGASYTDAIGAFSRGDALMTVNGSWALTMIKQQEPNFEVATFAFPGKAPDESLTIGAGDLALSISAKTEHPKEANKFVAYMTSKEVMQKYYDVDGSPVAVKGVKMNEDSELAGLAQYAFGDRHLVWLAQDWTSENDFYTLTTNYLTTGNDRELANDFNAFFNPMKADVD</sequence>
<evidence type="ECO:0000256" key="4">
    <source>
        <dbReference type="ARBA" id="ARBA00023139"/>
    </source>
</evidence>
<dbReference type="PANTHER" id="PTHR43649">
    <property type="entry name" value="ARABINOSE-BINDING PROTEIN-RELATED"/>
    <property type="match status" value="1"/>
</dbReference>
<dbReference type="Gene3D" id="3.40.190.10">
    <property type="entry name" value="Periplasmic binding protein-like II"/>
    <property type="match status" value="2"/>
</dbReference>
<evidence type="ECO:0000313" key="8">
    <source>
        <dbReference type="Proteomes" id="UP000255411"/>
    </source>
</evidence>
<feature type="chain" id="PRO_5039334861" evidence="6">
    <location>
        <begin position="23"/>
        <end position="419"/>
    </location>
</feature>
<proteinExistence type="predicted"/>
<dbReference type="Proteomes" id="UP000255411">
    <property type="component" value="Chromosome"/>
</dbReference>
<evidence type="ECO:0000256" key="2">
    <source>
        <dbReference type="ARBA" id="ARBA00022729"/>
    </source>
</evidence>
<keyword evidence="3" id="KW-0472">Membrane</keyword>
<evidence type="ECO:0000256" key="5">
    <source>
        <dbReference type="ARBA" id="ARBA00023288"/>
    </source>
</evidence>
<keyword evidence="4" id="KW-0564">Palmitate</keyword>
<dbReference type="PROSITE" id="PS51257">
    <property type="entry name" value="PROKAR_LIPOPROTEIN"/>
    <property type="match status" value="1"/>
</dbReference>
<keyword evidence="2 6" id="KW-0732">Signal</keyword>
<evidence type="ECO:0000256" key="1">
    <source>
        <dbReference type="ARBA" id="ARBA00022475"/>
    </source>
</evidence>
<evidence type="ECO:0000313" key="7">
    <source>
        <dbReference type="EMBL" id="AXJ12198.1"/>
    </source>
</evidence>
<organism evidence="7 8">
    <name type="scientific">Streptococcus pluranimalium</name>
    <dbReference type="NCBI Taxonomy" id="82348"/>
    <lineage>
        <taxon>Bacteria</taxon>
        <taxon>Bacillati</taxon>
        <taxon>Bacillota</taxon>
        <taxon>Bacilli</taxon>
        <taxon>Lactobacillales</taxon>
        <taxon>Streptococcaceae</taxon>
        <taxon>Streptococcus</taxon>
    </lineage>
</organism>
<protein>
    <submittedName>
        <fullName evidence="7">Multiple sugar-binding protein</fullName>
    </submittedName>
</protein>
<name>A0A345VHJ6_9STRE</name>
<dbReference type="RefSeq" id="WP_115129607.1">
    <property type="nucleotide sequence ID" value="NZ_CP022601.1"/>
</dbReference>
<dbReference type="PANTHER" id="PTHR43649:SF33">
    <property type="entry name" value="POLYGALACTURONAN_RHAMNOGALACTURONAN-BINDING PROTEIN YTCQ"/>
    <property type="match status" value="1"/>
</dbReference>
<dbReference type="InterPro" id="IPR050490">
    <property type="entry name" value="Bact_solute-bd_prot1"/>
</dbReference>
<dbReference type="AlphaFoldDB" id="A0A345VHJ6"/>
<keyword evidence="5" id="KW-0449">Lipoprotein</keyword>
<dbReference type="SUPFAM" id="SSF53850">
    <property type="entry name" value="Periplasmic binding protein-like II"/>
    <property type="match status" value="1"/>
</dbReference>
<evidence type="ECO:0000256" key="6">
    <source>
        <dbReference type="SAM" id="SignalP"/>
    </source>
</evidence>
<dbReference type="EMBL" id="CP022601">
    <property type="protein sequence ID" value="AXJ12198.1"/>
    <property type="molecule type" value="Genomic_DNA"/>
</dbReference>
<reference evidence="7 8" key="1">
    <citation type="submission" date="2017-07" db="EMBL/GenBank/DDBJ databases">
        <title>Streptococcus pluranimalium as cause of bovine abortion.</title>
        <authorList>
            <person name="Rodriguez Campos S."/>
            <person name="Gobeli Brawand S."/>
            <person name="Brodard I."/>
            <person name="Rychener L."/>
            <person name="Perreten V."/>
        </authorList>
    </citation>
    <scope>NUCLEOTIDE SEQUENCE [LARGE SCALE GENOMIC DNA]</scope>
    <source>
        <strain evidence="7 8">14A0014</strain>
    </source>
</reference>
<keyword evidence="1" id="KW-1003">Cell membrane</keyword>